<feature type="transmembrane region" description="Helical" evidence="12">
    <location>
        <begin position="1198"/>
        <end position="1219"/>
    </location>
</feature>
<evidence type="ECO:0000256" key="6">
    <source>
        <dbReference type="ARBA" id="ARBA00022989"/>
    </source>
</evidence>
<evidence type="ECO:0000256" key="12">
    <source>
        <dbReference type="SAM" id="Phobius"/>
    </source>
</evidence>
<comment type="caution">
    <text evidence="17">The sequence shown here is derived from an EMBL/GenBank/DDBJ whole genome shotgun (WGS) entry which is preliminary data.</text>
</comment>
<dbReference type="Gene3D" id="1.10.390.10">
    <property type="entry name" value="Neutral Protease Domain 2"/>
    <property type="match status" value="1"/>
</dbReference>
<dbReference type="SUPFAM" id="SSF55486">
    <property type="entry name" value="Metalloproteases ('zincins'), catalytic domain"/>
    <property type="match status" value="1"/>
</dbReference>
<dbReference type="OrthoDB" id="308861at2759"/>
<dbReference type="GO" id="GO:0016251">
    <property type="term" value="F:RNA polymerase II general transcription initiation factor activity"/>
    <property type="evidence" value="ECO:0007669"/>
    <property type="project" value="TreeGrafter"/>
</dbReference>
<keyword evidence="17" id="KW-0648">Protein biosynthesis</keyword>
<evidence type="ECO:0000256" key="3">
    <source>
        <dbReference type="ARBA" id="ARBA00010937"/>
    </source>
</evidence>
<dbReference type="PRINTS" id="PR00259">
    <property type="entry name" value="TMFOUR"/>
</dbReference>
<dbReference type="Pfam" id="PF05347">
    <property type="entry name" value="Complex1_LYR"/>
    <property type="match status" value="1"/>
</dbReference>
<evidence type="ECO:0000256" key="10">
    <source>
        <dbReference type="ARBA" id="ARBA00023242"/>
    </source>
</evidence>
<dbReference type="Pfam" id="PF00335">
    <property type="entry name" value="Tetraspanin"/>
    <property type="match status" value="1"/>
</dbReference>
<dbReference type="InterPro" id="IPR037813">
    <property type="entry name" value="TAF2"/>
</dbReference>
<feature type="domain" description="Transcription initiation factor TFIID subunit 2 Ig-like" evidence="15">
    <location>
        <begin position="750"/>
        <end position="807"/>
    </location>
</feature>
<accession>A0A0V0TWP7</accession>
<dbReference type="SUPFAM" id="SSF48652">
    <property type="entry name" value="Tetraspanin"/>
    <property type="match status" value="1"/>
</dbReference>
<keyword evidence="17" id="KW-0396">Initiation factor</keyword>
<dbReference type="InterPro" id="IPR008952">
    <property type="entry name" value="Tetraspanin_EC2_sf"/>
</dbReference>
<dbReference type="Pfam" id="PF25316">
    <property type="entry name" value="TAF2_3rd"/>
    <property type="match status" value="1"/>
</dbReference>
<evidence type="ECO:0000259" key="13">
    <source>
        <dbReference type="Pfam" id="PF01433"/>
    </source>
</evidence>
<dbReference type="GO" id="GO:0000976">
    <property type="term" value="F:transcription cis-regulatory region binding"/>
    <property type="evidence" value="ECO:0007669"/>
    <property type="project" value="TreeGrafter"/>
</dbReference>
<dbReference type="SUPFAM" id="SSF63737">
    <property type="entry name" value="Leukotriene A4 hydrolase N-terminal domain"/>
    <property type="match status" value="1"/>
</dbReference>
<dbReference type="PANTHER" id="PTHR15137:SF9">
    <property type="entry name" value="TRANSCRIPTION INITIATION FACTOR TFIID SUBUNIT 2"/>
    <property type="match status" value="1"/>
</dbReference>
<keyword evidence="9" id="KW-0804">Transcription</keyword>
<keyword evidence="6 12" id="KW-1133">Transmembrane helix</keyword>
<dbReference type="InterPro" id="IPR057991">
    <property type="entry name" value="TPR_TAF2_C"/>
</dbReference>
<protein>
    <recommendedName>
        <fullName evidence="4">Transcription initiation factor TFIID subunit 2</fullName>
    </recommendedName>
    <alternativeName>
        <fullName evidence="11">Transcription initiation factor TFIID 150 kDa subunit</fullName>
    </alternativeName>
</protein>
<dbReference type="InterPro" id="IPR014782">
    <property type="entry name" value="Peptidase_M1_dom"/>
</dbReference>
<comment type="subcellular location">
    <subcellularLocation>
        <location evidence="2">Membrane</location>
        <topology evidence="2">Multi-pass membrane protein</topology>
    </subcellularLocation>
    <subcellularLocation>
        <location evidence="1">Nucleus</location>
    </subcellularLocation>
</comment>
<evidence type="ECO:0000256" key="1">
    <source>
        <dbReference type="ARBA" id="ARBA00004123"/>
    </source>
</evidence>
<evidence type="ECO:0000256" key="4">
    <source>
        <dbReference type="ARBA" id="ARBA00017363"/>
    </source>
</evidence>
<evidence type="ECO:0000256" key="7">
    <source>
        <dbReference type="ARBA" id="ARBA00023015"/>
    </source>
</evidence>
<feature type="domain" description="Peptidase M1 membrane alanine aminopeptidase" evidence="13">
    <location>
        <begin position="508"/>
        <end position="698"/>
    </location>
</feature>
<evidence type="ECO:0000259" key="14">
    <source>
        <dbReference type="Pfam" id="PF05347"/>
    </source>
</evidence>
<feature type="transmembrane region" description="Helical" evidence="12">
    <location>
        <begin position="1356"/>
        <end position="1381"/>
    </location>
</feature>
<dbReference type="InterPro" id="IPR057345">
    <property type="entry name" value="Ig-like_TAF2"/>
</dbReference>
<evidence type="ECO:0000259" key="15">
    <source>
        <dbReference type="Pfam" id="PF25316"/>
    </source>
</evidence>
<keyword evidence="10" id="KW-0539">Nucleus</keyword>
<evidence type="ECO:0000256" key="8">
    <source>
        <dbReference type="ARBA" id="ARBA00023136"/>
    </source>
</evidence>
<dbReference type="InterPro" id="IPR045292">
    <property type="entry name" value="Complex1_LYR_NDUFB9_LYRM3"/>
</dbReference>
<name>A0A0V0TWP7_9BILA</name>
<dbReference type="GO" id="GO:0008237">
    <property type="term" value="F:metallopeptidase activity"/>
    <property type="evidence" value="ECO:0007669"/>
    <property type="project" value="InterPro"/>
</dbReference>
<evidence type="ECO:0000313" key="18">
    <source>
        <dbReference type="Proteomes" id="UP000055048"/>
    </source>
</evidence>
<dbReference type="Proteomes" id="UP000055048">
    <property type="component" value="Unassembled WGS sequence"/>
</dbReference>
<dbReference type="InterPro" id="IPR027268">
    <property type="entry name" value="Peptidase_M4/M1_CTD_sf"/>
</dbReference>
<evidence type="ECO:0000313" key="17">
    <source>
        <dbReference type="EMBL" id="KRX43400.1"/>
    </source>
</evidence>
<proteinExistence type="inferred from homology"/>
<evidence type="ECO:0000256" key="11">
    <source>
        <dbReference type="ARBA" id="ARBA00033345"/>
    </source>
</evidence>
<feature type="transmembrane region" description="Helical" evidence="12">
    <location>
        <begin position="1231"/>
        <end position="1250"/>
    </location>
</feature>
<dbReference type="EMBL" id="JYDJ01000120">
    <property type="protein sequence ID" value="KRX43400.1"/>
    <property type="molecule type" value="Genomic_DNA"/>
</dbReference>
<dbReference type="STRING" id="144512.A0A0V0TWP7"/>
<dbReference type="GO" id="GO:0003743">
    <property type="term" value="F:translation initiation factor activity"/>
    <property type="evidence" value="ECO:0007669"/>
    <property type="project" value="UniProtKB-KW"/>
</dbReference>
<dbReference type="CDD" id="cd09839">
    <property type="entry name" value="M1_like_TAF2"/>
    <property type="match status" value="1"/>
</dbReference>
<organism evidence="17 18">
    <name type="scientific">Trichinella murrelli</name>
    <dbReference type="NCBI Taxonomy" id="144512"/>
    <lineage>
        <taxon>Eukaryota</taxon>
        <taxon>Metazoa</taxon>
        <taxon>Ecdysozoa</taxon>
        <taxon>Nematoda</taxon>
        <taxon>Enoplea</taxon>
        <taxon>Dorylaimia</taxon>
        <taxon>Trichinellida</taxon>
        <taxon>Trichinellidae</taxon>
        <taxon>Trichinella</taxon>
    </lineage>
</organism>
<dbReference type="Gene3D" id="1.10.1450.10">
    <property type="entry name" value="Tetraspanin"/>
    <property type="match status" value="1"/>
</dbReference>
<dbReference type="GO" id="GO:0016020">
    <property type="term" value="C:membrane"/>
    <property type="evidence" value="ECO:0007669"/>
    <property type="project" value="UniProtKB-SubCell"/>
</dbReference>
<dbReference type="GO" id="GO:0003682">
    <property type="term" value="F:chromatin binding"/>
    <property type="evidence" value="ECO:0007669"/>
    <property type="project" value="TreeGrafter"/>
</dbReference>
<dbReference type="Gene3D" id="2.60.40.1730">
    <property type="entry name" value="tricorn interacting facor f3 domain"/>
    <property type="match status" value="1"/>
</dbReference>
<keyword evidence="8 12" id="KW-0472">Membrane</keyword>
<evidence type="ECO:0000256" key="5">
    <source>
        <dbReference type="ARBA" id="ARBA00022692"/>
    </source>
</evidence>
<evidence type="ECO:0000256" key="2">
    <source>
        <dbReference type="ARBA" id="ARBA00004141"/>
    </source>
</evidence>
<dbReference type="InterPro" id="IPR042097">
    <property type="entry name" value="Aminopeptidase_N-like_N_sf"/>
</dbReference>
<dbReference type="PANTHER" id="PTHR15137">
    <property type="entry name" value="TRANSCRIPTION INITIATION FACTOR TFIID"/>
    <property type="match status" value="1"/>
</dbReference>
<sequence>MISKFRFFNLFGTDKVYKIFFLPQIYLIAQNMTVLTSLKNNVPASQTGMQDYIDWAFQPHTSFIEGLIRMKLEDTTVKNFDQPTIHWNNSADDNDYCFKHCDHVAVMCPCNDDDCSCYVVRSKALSHRQKVCRLYKAALRLCDSWFLPDVLECRYQKVMLRARFDYYKGEKDPVKKQQLLLDGLKELWTKRHPCPFTYTYDPYGCAYNREEPPPDSIVDVDWEHPERDQYPHYFAKREQPVNNHSLSNGGLFKPVEQVLCISKIDFVNHVLECFTEILVFPNAPKQRVICLNCSNQCKIKRIYFNKGSNAYFEHKNFIETMNRDFDEMPNETLIKGLSELAEKMDPDTGVAELKVRIPPEVWHKVDSMKSIRVHIDFIVEKPTYGVRFIHNVDKNKVWKNYSHVYSWKHSNYESRAWFPCFDSPSKLCLWRLSITCDLNLTAVCSGNLQDVSINDSLTQKTYLYLMNSPTPACNIGFAVGNLDLYVHPEMNELSCFCLKNYLPDLKCTMEHLNRVFEFYEELLSLRYPHASFKMVFVHDLPLDSVSYSTLALVDASFLFNEKVIDQQAITREMIAVCVAQQFYGCFVVQGNWQERWFAEGLALYLSKMYVQRTFGQNEYIYQISKLLDEVIDYEKKHGGIVLLPRDESNEDRVSNSSSPFFNNPVHADILMKKAVLIFRLLEFKITKELFYQVLNKLLSVAMLASKEALKPSAWMNMCLTFDSFTRCVSNVCGMDLGTFFDQWVHQGGHAEFSCHSKARRHRKRKIPIWTGDEIDMDLSAMDSESPVLWILVDPRLNTIRKVNIDQPDYSWHYQLRYERIIVAQLDALKGLPKMRTVHTQAALSEIIESSQCYYRVRCAACFALASMSSANTAVCNPHAVLVQLFRKLFCSQNYPTLAKPNNFTNFQLYYLKKALLLAISQLKTVHDTISTDVLQFVYHLSYYNTNSGNRYSDDAYRATIIKAIGNMVQPFAVLNSDALEFSIRHFVDQFAQHDAYKARHLLMKLFKEIIISLALDAKFPSYRDEITVAALHSLAEFQYWKLIDCDNRLWLNYLDFNRPPIVRRAAFEAFLRILIRENDSALFGQLIQLMANQEDSSFRRFVAVKLLKCLTFDEVSFPTLPNELCPTTDYVSLLLPLMYPFGQSSDWNLISCLVHFLVISRKPKTLSGIGLIVVGAVIQIKYSNYINFLGDTFLSTPILLIIVGCILSVLGFFGCCGAIRENYCMTMTFAVLLGVIFILELAAGIASYVLRNDVSMEVEEIIGEHAKIGMDNYNQTGADGVTLAWDALQTQFECCGTNNYTDWSYTKFEKIPTSCCRVQSPTCTSDLDVKWLSAISDVIYVDGCINRLKEWVVSNAAIVGGVGCGVAIVQSIGMLLTCYFASAAHSWHLFYSVFTP</sequence>
<dbReference type="InterPro" id="IPR018499">
    <property type="entry name" value="Tetraspanin/Peripherin"/>
</dbReference>
<keyword evidence="18" id="KW-1185">Reference proteome</keyword>
<dbReference type="Pfam" id="PF25577">
    <property type="entry name" value="TPR_TAF2_C"/>
    <property type="match status" value="1"/>
</dbReference>
<dbReference type="SUPFAM" id="SSF48371">
    <property type="entry name" value="ARM repeat"/>
    <property type="match status" value="1"/>
</dbReference>
<gene>
    <name evidence="17" type="primary">hsp-12.2</name>
    <name evidence="17" type="ORF">T05_14006</name>
</gene>
<dbReference type="GO" id="GO:0005669">
    <property type="term" value="C:transcription factor TFIID complex"/>
    <property type="evidence" value="ECO:0007669"/>
    <property type="project" value="InterPro"/>
</dbReference>
<evidence type="ECO:0000256" key="9">
    <source>
        <dbReference type="ARBA" id="ARBA00023163"/>
    </source>
</evidence>
<dbReference type="Pfam" id="PF01433">
    <property type="entry name" value="Peptidase_M1"/>
    <property type="match status" value="1"/>
</dbReference>
<feature type="domain" description="Complex 1 LYR protein" evidence="14">
    <location>
        <begin position="129"/>
        <end position="188"/>
    </location>
</feature>
<keyword evidence="5 12" id="KW-0812">Transmembrane</keyword>
<dbReference type="GO" id="GO:0008270">
    <property type="term" value="F:zinc ion binding"/>
    <property type="evidence" value="ECO:0007669"/>
    <property type="project" value="InterPro"/>
</dbReference>
<evidence type="ECO:0000259" key="16">
    <source>
        <dbReference type="Pfam" id="PF25577"/>
    </source>
</evidence>
<keyword evidence="7" id="KW-0805">Transcription regulation</keyword>
<dbReference type="CDD" id="cd20263">
    <property type="entry name" value="Complex1_LYR_NDUFB9_LYRM3"/>
    <property type="match status" value="1"/>
</dbReference>
<dbReference type="InterPro" id="IPR016024">
    <property type="entry name" value="ARM-type_fold"/>
</dbReference>
<comment type="similarity">
    <text evidence="3">Belongs to the TAF2 family.</text>
</comment>
<dbReference type="GO" id="GO:0006367">
    <property type="term" value="P:transcription initiation at RNA polymerase II promoter"/>
    <property type="evidence" value="ECO:0007669"/>
    <property type="project" value="TreeGrafter"/>
</dbReference>
<dbReference type="InterPro" id="IPR008011">
    <property type="entry name" value="Complex1_LYR_dom"/>
</dbReference>
<reference evidence="17 18" key="1">
    <citation type="submission" date="2015-01" db="EMBL/GenBank/DDBJ databases">
        <title>Evolution of Trichinella species and genotypes.</title>
        <authorList>
            <person name="Korhonen P.K."/>
            <person name="Edoardo P."/>
            <person name="Giuseppe L.R."/>
            <person name="Gasser R.B."/>
        </authorList>
    </citation>
    <scope>NUCLEOTIDE SEQUENCE [LARGE SCALE GENOMIC DNA]</scope>
    <source>
        <strain evidence="17">ISS417</strain>
    </source>
</reference>
<feature type="domain" description="Transcription initiation factor TFIID subunit 2 TPR repeats" evidence="16">
    <location>
        <begin position="808"/>
        <end position="1115"/>
    </location>
</feature>